<protein>
    <recommendedName>
        <fullName evidence="5">Lipoyl-binding domain-containing protein</fullName>
    </recommendedName>
</protein>
<dbReference type="Proteomes" id="UP001314263">
    <property type="component" value="Unassembled WGS sequence"/>
</dbReference>
<dbReference type="SUPFAM" id="SSF51230">
    <property type="entry name" value="Single hybrid motif"/>
    <property type="match status" value="1"/>
</dbReference>
<feature type="region of interest" description="Disordered" evidence="4">
    <location>
        <begin position="152"/>
        <end position="289"/>
    </location>
</feature>
<dbReference type="Pfam" id="PF00364">
    <property type="entry name" value="Biotin_lipoyl"/>
    <property type="match status" value="1"/>
</dbReference>
<comment type="similarity">
    <text evidence="1">Belongs to the 2-oxoacid dehydrogenase family.</text>
</comment>
<dbReference type="InterPro" id="IPR000089">
    <property type="entry name" value="Biotin_lipoyl"/>
</dbReference>
<evidence type="ECO:0000313" key="7">
    <source>
        <dbReference type="Proteomes" id="UP001314263"/>
    </source>
</evidence>
<feature type="compositionally biased region" description="Low complexity" evidence="4">
    <location>
        <begin position="196"/>
        <end position="208"/>
    </location>
</feature>
<evidence type="ECO:0000313" key="6">
    <source>
        <dbReference type="EMBL" id="CAK0779297.1"/>
    </source>
</evidence>
<dbReference type="Gene3D" id="2.40.50.100">
    <property type="match status" value="1"/>
</dbReference>
<accession>A0AAV1I2G2</accession>
<sequence>MRGFGGRLQTILRASLQQRVLASTPSGLHHGATAASSATAVGKCFQQSLLEELPLLHRAVSGFRYFRGCSLLHDSINVEVASMGESITEGSIAAILKQPGSGVEADEVLFQIETDKVTIDVRAPQSGTLEEILVKDDETVTVGQVLAKIAAGEAPSQPAGEEDASAGAAPAEATALDAESKPDSGAAAEAAKEPVSQAEADSAAESAPAPEPQHRQPGIRFPQRRTPRGERITMLPAKEQLQYKGDAHGAEKAPAQEAAPATGDQKSTVLTEGPWYAGKERGTKLSQSRVLTEKEMETIELGGALD</sequence>
<dbReference type="AlphaFoldDB" id="A0AAV1I2G2"/>
<gene>
    <name evidence="6" type="ORF">CVIRNUC_004736</name>
</gene>
<dbReference type="InterPro" id="IPR050537">
    <property type="entry name" value="2-oxoacid_dehydrogenase"/>
</dbReference>
<evidence type="ECO:0000256" key="3">
    <source>
        <dbReference type="ARBA" id="ARBA00022946"/>
    </source>
</evidence>
<evidence type="ECO:0000259" key="5">
    <source>
        <dbReference type="PROSITE" id="PS50968"/>
    </source>
</evidence>
<feature type="compositionally biased region" description="Low complexity" evidence="4">
    <location>
        <begin position="165"/>
        <end position="177"/>
    </location>
</feature>
<dbReference type="GO" id="GO:0004149">
    <property type="term" value="F:dihydrolipoyllysine-residue succinyltransferase activity"/>
    <property type="evidence" value="ECO:0007669"/>
    <property type="project" value="TreeGrafter"/>
</dbReference>
<reference evidence="6 7" key="1">
    <citation type="submission" date="2023-10" db="EMBL/GenBank/DDBJ databases">
        <authorList>
            <person name="Maclean D."/>
            <person name="Macfadyen A."/>
        </authorList>
    </citation>
    <scope>NUCLEOTIDE SEQUENCE [LARGE SCALE GENOMIC DNA]</scope>
</reference>
<dbReference type="InterPro" id="IPR011053">
    <property type="entry name" value="Single_hybrid_motif"/>
</dbReference>
<dbReference type="PROSITE" id="PS50968">
    <property type="entry name" value="BIOTINYL_LIPOYL"/>
    <property type="match status" value="1"/>
</dbReference>
<dbReference type="PROSITE" id="PS00189">
    <property type="entry name" value="LIPOYL"/>
    <property type="match status" value="1"/>
</dbReference>
<evidence type="ECO:0000256" key="1">
    <source>
        <dbReference type="ARBA" id="ARBA00007317"/>
    </source>
</evidence>
<dbReference type="EMBL" id="CAUYUE010000005">
    <property type="protein sequence ID" value="CAK0779297.1"/>
    <property type="molecule type" value="Genomic_DNA"/>
</dbReference>
<keyword evidence="7" id="KW-1185">Reference proteome</keyword>
<comment type="caution">
    <text evidence="6">The sequence shown here is derived from an EMBL/GenBank/DDBJ whole genome shotgun (WGS) entry which is preliminary data.</text>
</comment>
<feature type="compositionally biased region" description="Low complexity" evidence="4">
    <location>
        <begin position="252"/>
        <end position="261"/>
    </location>
</feature>
<dbReference type="PANTHER" id="PTHR43416:SF5">
    <property type="entry name" value="DIHYDROLIPOYLLYSINE-RESIDUE SUCCINYLTRANSFERASE COMPONENT OF 2-OXOGLUTARATE DEHYDROGENASE COMPLEX, MITOCHONDRIAL"/>
    <property type="match status" value="1"/>
</dbReference>
<dbReference type="PANTHER" id="PTHR43416">
    <property type="entry name" value="DIHYDROLIPOYLLYSINE-RESIDUE SUCCINYLTRANSFERASE COMPONENT OF 2-OXOGLUTARATE DEHYDROGENASE COMPLEX, MITOCHONDRIAL-RELATED"/>
    <property type="match status" value="1"/>
</dbReference>
<evidence type="ECO:0000256" key="4">
    <source>
        <dbReference type="SAM" id="MobiDB-lite"/>
    </source>
</evidence>
<dbReference type="InterPro" id="IPR003016">
    <property type="entry name" value="2-oxoA_DH_lipoyl-BS"/>
</dbReference>
<feature type="domain" description="Lipoyl-binding" evidence="5">
    <location>
        <begin position="75"/>
        <end position="150"/>
    </location>
</feature>
<name>A0AAV1I2G2_9CHLO</name>
<keyword evidence="3" id="KW-0809">Transit peptide</keyword>
<keyword evidence="2" id="KW-0450">Lipoyl</keyword>
<proteinExistence type="inferred from homology"/>
<evidence type="ECO:0000256" key="2">
    <source>
        <dbReference type="ARBA" id="ARBA00022823"/>
    </source>
</evidence>
<dbReference type="CDD" id="cd06849">
    <property type="entry name" value="lipoyl_domain"/>
    <property type="match status" value="1"/>
</dbReference>
<organism evidence="6 7">
    <name type="scientific">Coccomyxa viridis</name>
    <dbReference type="NCBI Taxonomy" id="1274662"/>
    <lineage>
        <taxon>Eukaryota</taxon>
        <taxon>Viridiplantae</taxon>
        <taxon>Chlorophyta</taxon>
        <taxon>core chlorophytes</taxon>
        <taxon>Trebouxiophyceae</taxon>
        <taxon>Trebouxiophyceae incertae sedis</taxon>
        <taxon>Coccomyxaceae</taxon>
        <taxon>Coccomyxa</taxon>
    </lineage>
</organism>
<dbReference type="GO" id="GO:0006099">
    <property type="term" value="P:tricarboxylic acid cycle"/>
    <property type="evidence" value="ECO:0007669"/>
    <property type="project" value="TreeGrafter"/>
</dbReference>